<feature type="compositionally biased region" description="Low complexity" evidence="4">
    <location>
        <begin position="1395"/>
        <end position="1408"/>
    </location>
</feature>
<reference evidence="6 7" key="1">
    <citation type="journal article" date="2023" name="BMC Biol.">
        <title>The compact genome of the sponge Oopsacas minuta (Hexactinellida) is lacking key metazoan core genes.</title>
        <authorList>
            <person name="Santini S."/>
            <person name="Schenkelaars Q."/>
            <person name="Jourda C."/>
            <person name="Duchesne M."/>
            <person name="Belahbib H."/>
            <person name="Rocher C."/>
            <person name="Selva M."/>
            <person name="Riesgo A."/>
            <person name="Vervoort M."/>
            <person name="Leys S.P."/>
            <person name="Kodjabachian L."/>
            <person name="Le Bivic A."/>
            <person name="Borchiellini C."/>
            <person name="Claverie J.M."/>
            <person name="Renard E."/>
        </authorList>
    </citation>
    <scope>NUCLEOTIDE SEQUENCE [LARGE SCALE GENOMIC DNA]</scope>
    <source>
        <strain evidence="6">SPO-2</strain>
    </source>
</reference>
<name>A0AAV7JUG6_9METZ</name>
<feature type="region of interest" description="Disordered" evidence="4">
    <location>
        <begin position="689"/>
        <end position="778"/>
    </location>
</feature>
<feature type="region of interest" description="Disordered" evidence="4">
    <location>
        <begin position="1"/>
        <end position="20"/>
    </location>
</feature>
<dbReference type="EMBL" id="JAKMXF010000300">
    <property type="protein sequence ID" value="KAI6652134.1"/>
    <property type="molecule type" value="Genomic_DNA"/>
</dbReference>
<feature type="region of interest" description="Disordered" evidence="4">
    <location>
        <begin position="998"/>
        <end position="1062"/>
    </location>
</feature>
<dbReference type="Gene3D" id="2.60.40.3120">
    <property type="match status" value="1"/>
</dbReference>
<keyword evidence="7" id="KW-1185">Reference proteome</keyword>
<dbReference type="PANTHER" id="PTHR12756:SF45">
    <property type="entry name" value="CYTOSOLIC CARBOXYPEPTIDASE NNA1"/>
    <property type="match status" value="1"/>
</dbReference>
<evidence type="ECO:0000256" key="2">
    <source>
        <dbReference type="ARBA" id="ARBA00005988"/>
    </source>
</evidence>
<feature type="compositionally biased region" description="Low complexity" evidence="4">
    <location>
        <begin position="1180"/>
        <end position="1192"/>
    </location>
</feature>
<dbReference type="PROSITE" id="PS52035">
    <property type="entry name" value="PEPTIDASE_M14"/>
    <property type="match status" value="1"/>
</dbReference>
<accession>A0AAV7JUG6</accession>
<dbReference type="Pfam" id="PF00246">
    <property type="entry name" value="Peptidase_M14"/>
    <property type="match status" value="1"/>
</dbReference>
<dbReference type="InterPro" id="IPR000834">
    <property type="entry name" value="Peptidase_M14"/>
</dbReference>
<dbReference type="Pfam" id="PF18027">
    <property type="entry name" value="Pepdidase_M14_N"/>
    <property type="match status" value="1"/>
</dbReference>
<dbReference type="GO" id="GO:0008270">
    <property type="term" value="F:zinc ion binding"/>
    <property type="evidence" value="ECO:0007669"/>
    <property type="project" value="InterPro"/>
</dbReference>
<comment type="similarity">
    <text evidence="2 3">Belongs to the peptidase M14 family.</text>
</comment>
<proteinExistence type="inferred from homology"/>
<feature type="compositionally biased region" description="Basic residues" evidence="4">
    <location>
        <begin position="714"/>
        <end position="742"/>
    </location>
</feature>
<evidence type="ECO:0000256" key="3">
    <source>
        <dbReference type="PROSITE-ProRule" id="PRU01379"/>
    </source>
</evidence>
<dbReference type="SUPFAM" id="SSF53187">
    <property type="entry name" value="Zn-dependent exopeptidases"/>
    <property type="match status" value="1"/>
</dbReference>
<feature type="active site" description="Proton donor/acceptor" evidence="3">
    <location>
        <position position="601"/>
    </location>
</feature>
<comment type="cofactor">
    <cofactor evidence="1">
        <name>Zn(2+)</name>
        <dbReference type="ChEBI" id="CHEBI:29105"/>
    </cofactor>
</comment>
<feature type="region of interest" description="Disordered" evidence="4">
    <location>
        <begin position="1392"/>
        <end position="1414"/>
    </location>
</feature>
<evidence type="ECO:0000256" key="1">
    <source>
        <dbReference type="ARBA" id="ARBA00001947"/>
    </source>
</evidence>
<gene>
    <name evidence="6" type="ORF">LOD99_4679</name>
</gene>
<evidence type="ECO:0000256" key="4">
    <source>
        <dbReference type="SAM" id="MobiDB-lite"/>
    </source>
</evidence>
<dbReference type="Gene3D" id="3.40.630.10">
    <property type="entry name" value="Zn peptidases"/>
    <property type="match status" value="1"/>
</dbReference>
<feature type="domain" description="Peptidase M14" evidence="5">
    <location>
        <begin position="355"/>
        <end position="662"/>
    </location>
</feature>
<feature type="region of interest" description="Disordered" evidence="4">
    <location>
        <begin position="1357"/>
        <end position="1380"/>
    </location>
</feature>
<comment type="caution">
    <text evidence="6">The sequence shown here is derived from an EMBL/GenBank/DDBJ whole genome shotgun (WGS) entry which is preliminary data.</text>
</comment>
<feature type="compositionally biased region" description="Polar residues" evidence="4">
    <location>
        <begin position="1009"/>
        <end position="1025"/>
    </location>
</feature>
<evidence type="ECO:0000259" key="5">
    <source>
        <dbReference type="PROSITE" id="PS52035"/>
    </source>
</evidence>
<protein>
    <recommendedName>
        <fullName evidence="5">Peptidase M14 domain-containing protein</fullName>
    </recommendedName>
</protein>
<feature type="region of interest" description="Disordered" evidence="4">
    <location>
        <begin position="1180"/>
        <end position="1201"/>
    </location>
</feature>
<sequence>MLSGDIPSSSRNHLLEPNPITPSKFKSFSKEIDRDLSQDYIRRQLYAYGILHTQANKAISPTGINTIATGKRSGNQLRDEFTNDRAGMFTWNQLRTTQVVYQEIEGRLIPSLRAPFSSHTSHKKEADHPSLPRWPREVESIDIPVKFIISSQPLPIKIQTSDPPPDPPPIPLESDVHCVYRYNNCTTKEKCFTKSRIGSSHSTEDIPSRVYEFKENSLKFEARFESGNLRKANQVGEYDYELYLQHDLYTGKYAQWFFFQVRNMTPGVKYRFVIMNLIKPASLYSEGMRPLFYSQKQAASHKTGWLPHGENVFYYKNHNKYRVSDKSTKERSYYSLSWTCDFLHADDTCYFSHCYPYTYSDLQIYLERLHKCPLRSKICRQKLLCTSLAGNMVHLLTITNPSSSPAETRAKRAIVISARVHPGETNSSFMMKGVIDFLTDPESQDANMLRSIFVFKIIPMLNPDGVITGNYRCSLSGCDLNRQYNKFSVMKEYFPVIFHLRQMMRKLCQEREVTVYCDLHGHSRKQNIFMYGCDDRARRQPGTTNYLDHIQTRILPFMLSKNAPHLFSYRYSRFKVQKYKEGCGRIAIWKEFNVMNSFTMEASFCGSNLGKLASCFFRPCDLEEMGHQLCDTFLDYFDPDPYKRQKTLEEIYNLLRQQVIQTLVKQGKPPPPADRDPLEVLDMLDELSIDSESDGGSDSSVSDGTPAQCLVQNKAKRLKKKRKSKRSRNKNKDRKRRIKSRGAHLNIVTTSESKTHDPQVLSLTSRPPASARGKEGLPELRSAKEYSSYGSALNELGRISTQQYPTVKYKNRNGGIPVFSRERVEARKTRDLTAPLSGIHYSMPDIPKIDWEGSAESFTHEFLKNLPVLSRESQERAADKFAAGPRGNNVGRMERFNSVSKVSEDGYQSDCESNASLVRNPSPLYISKVPTTLHTGFTNSYLNQYVNNQKGNSMSQSNEATLHNPVEISQVLWPTSKRISPDNPKSVLFTSFVSEQTFTDKKDSPPPINNTASSLASNKGSNTDSMKPRPPNSKPKSTRLSARHSADKSNIPIKSEPQRDLRKLEDIRRDIDSLFLSKQGPIPSSKLVKSPADILPNTTLKESPQKLVSVSPPDISTAVSPNIPSSTTSVTFPEVSSDLQNHIDNYRATLTTELDRDIKKMCIEIPKEHSHCLLPLSKHTSSPSYIPTTSPTATLSKEKSPISSRVSIGNLSSLSAAPQDGSFSSGQPKHVPLSLREKRISNAVHNIAEMPSERSTEQSAVIMQRSRTRSDSTTQYQANTRLNSINMSYHYSQIDRVKSMSGEVGGRHSVAVVSGYTPHSPVPAHISKLMQSGRNTSIGSPAQTLEQVRLNGTEEQNEIAKSSSKPVYNSLSPTKGKSVSFPICSDTFTKTLVHTQTPLSPRRTPSPSKRTRPN</sequence>
<organism evidence="6 7">
    <name type="scientific">Oopsacas minuta</name>
    <dbReference type="NCBI Taxonomy" id="111878"/>
    <lineage>
        <taxon>Eukaryota</taxon>
        <taxon>Metazoa</taxon>
        <taxon>Porifera</taxon>
        <taxon>Hexactinellida</taxon>
        <taxon>Hexasterophora</taxon>
        <taxon>Lyssacinosida</taxon>
        <taxon>Leucopsacidae</taxon>
        <taxon>Oopsacas</taxon>
    </lineage>
</organism>
<evidence type="ECO:0000313" key="6">
    <source>
        <dbReference type="EMBL" id="KAI6652134.1"/>
    </source>
</evidence>
<feature type="compositionally biased region" description="Polar residues" evidence="4">
    <location>
        <begin position="1"/>
        <end position="12"/>
    </location>
</feature>
<dbReference type="InterPro" id="IPR040626">
    <property type="entry name" value="Pepdidase_M14_N"/>
</dbReference>
<evidence type="ECO:0000313" key="7">
    <source>
        <dbReference type="Proteomes" id="UP001165289"/>
    </source>
</evidence>
<dbReference type="Proteomes" id="UP001165289">
    <property type="component" value="Unassembled WGS sequence"/>
</dbReference>
<feature type="compositionally biased region" description="Polar residues" evidence="4">
    <location>
        <begin position="1359"/>
        <end position="1377"/>
    </location>
</feature>
<dbReference type="GO" id="GO:0004181">
    <property type="term" value="F:metallocarboxypeptidase activity"/>
    <property type="evidence" value="ECO:0007669"/>
    <property type="project" value="InterPro"/>
</dbReference>
<dbReference type="GO" id="GO:0006508">
    <property type="term" value="P:proteolysis"/>
    <property type="evidence" value="ECO:0007669"/>
    <property type="project" value="InterPro"/>
</dbReference>
<dbReference type="InterPro" id="IPR050821">
    <property type="entry name" value="Cytosolic_carboxypeptidase"/>
</dbReference>
<dbReference type="PANTHER" id="PTHR12756">
    <property type="entry name" value="CYTOSOLIC CARBOXYPEPTIDASE"/>
    <property type="match status" value="1"/>
</dbReference>